<evidence type="ECO:0000313" key="1">
    <source>
        <dbReference type="EMBL" id="ONK76249.1"/>
    </source>
</evidence>
<dbReference type="PANTHER" id="PTHR45732">
    <property type="entry name" value="ADP-RIBOSYLATION FACTOR-LIKE PROTEIN 8"/>
    <property type="match status" value="1"/>
</dbReference>
<sequence length="126" mass="12991">MLQEVSSSVGLISLKSRSSVDPDPDGGGLGCEIRLGGDAEAVGKRGDAGLRKGEDGGVVGQGWEMELSLIGLQNAGKTSLVNVIATGGYSEDMIPTTAFEIGYRRSCSEKDDGNGIGESRLLCVDV</sequence>
<dbReference type="Gene3D" id="3.40.50.300">
    <property type="entry name" value="P-loop containing nucleotide triphosphate hydrolases"/>
    <property type="match status" value="1"/>
</dbReference>
<dbReference type="SUPFAM" id="SSF52540">
    <property type="entry name" value="P-loop containing nucleoside triphosphate hydrolases"/>
    <property type="match status" value="1"/>
</dbReference>
<dbReference type="EMBL" id="CM007383">
    <property type="protein sequence ID" value="ONK76249.1"/>
    <property type="molecule type" value="Genomic_DNA"/>
</dbReference>
<dbReference type="PANTHER" id="PTHR45732:SF7">
    <property type="entry name" value="ADP-RIBOSYLATION FACTOR-LIKE PROTEIN 8"/>
    <property type="match status" value="1"/>
</dbReference>
<evidence type="ECO:0000313" key="2">
    <source>
        <dbReference type="Proteomes" id="UP000243459"/>
    </source>
</evidence>
<name>A0A5P1FH75_ASPOF</name>
<keyword evidence="2" id="KW-1185">Reference proteome</keyword>
<gene>
    <name evidence="1" type="ORF">A4U43_C03F25590</name>
</gene>
<dbReference type="AlphaFoldDB" id="A0A5P1FH75"/>
<accession>A0A5P1FH75</accession>
<reference evidence="2" key="1">
    <citation type="journal article" date="2017" name="Nat. Commun.">
        <title>The asparagus genome sheds light on the origin and evolution of a young Y chromosome.</title>
        <authorList>
            <person name="Harkess A."/>
            <person name="Zhou J."/>
            <person name="Xu C."/>
            <person name="Bowers J.E."/>
            <person name="Van der Hulst R."/>
            <person name="Ayyampalayam S."/>
            <person name="Mercati F."/>
            <person name="Riccardi P."/>
            <person name="McKain M.R."/>
            <person name="Kakrana A."/>
            <person name="Tang H."/>
            <person name="Ray J."/>
            <person name="Groenendijk J."/>
            <person name="Arikit S."/>
            <person name="Mathioni S.M."/>
            <person name="Nakano M."/>
            <person name="Shan H."/>
            <person name="Telgmann-Rauber A."/>
            <person name="Kanno A."/>
            <person name="Yue Z."/>
            <person name="Chen H."/>
            <person name="Li W."/>
            <person name="Chen Y."/>
            <person name="Xu X."/>
            <person name="Zhang Y."/>
            <person name="Luo S."/>
            <person name="Chen H."/>
            <person name="Gao J."/>
            <person name="Mao Z."/>
            <person name="Pires J.C."/>
            <person name="Luo M."/>
            <person name="Kudrna D."/>
            <person name="Wing R.A."/>
            <person name="Meyers B.C."/>
            <person name="Yi K."/>
            <person name="Kong H."/>
            <person name="Lavrijsen P."/>
            <person name="Sunseri F."/>
            <person name="Falavigna A."/>
            <person name="Ye Y."/>
            <person name="Leebens-Mack J.H."/>
            <person name="Chen G."/>
        </authorList>
    </citation>
    <scope>NUCLEOTIDE SEQUENCE [LARGE SCALE GENOMIC DNA]</scope>
    <source>
        <strain evidence="2">cv. DH0086</strain>
    </source>
</reference>
<dbReference type="InterPro" id="IPR027417">
    <property type="entry name" value="P-loop_NTPase"/>
</dbReference>
<organism evidence="1 2">
    <name type="scientific">Asparagus officinalis</name>
    <name type="common">Garden asparagus</name>
    <dbReference type="NCBI Taxonomy" id="4686"/>
    <lineage>
        <taxon>Eukaryota</taxon>
        <taxon>Viridiplantae</taxon>
        <taxon>Streptophyta</taxon>
        <taxon>Embryophyta</taxon>
        <taxon>Tracheophyta</taxon>
        <taxon>Spermatophyta</taxon>
        <taxon>Magnoliopsida</taxon>
        <taxon>Liliopsida</taxon>
        <taxon>Asparagales</taxon>
        <taxon>Asparagaceae</taxon>
        <taxon>Asparagoideae</taxon>
        <taxon>Asparagus</taxon>
    </lineage>
</organism>
<dbReference type="Gramene" id="ONK76249">
    <property type="protein sequence ID" value="ONK76249"/>
    <property type="gene ID" value="A4U43_C03F25590"/>
</dbReference>
<proteinExistence type="predicted"/>
<protein>
    <submittedName>
        <fullName evidence="1">Uncharacterized protein</fullName>
    </submittedName>
</protein>
<dbReference type="Proteomes" id="UP000243459">
    <property type="component" value="Chromosome 3"/>
</dbReference>